<dbReference type="GO" id="GO:0016301">
    <property type="term" value="F:kinase activity"/>
    <property type="evidence" value="ECO:0007669"/>
    <property type="project" value="UniProtKB-KW"/>
</dbReference>
<evidence type="ECO:0000256" key="3">
    <source>
        <dbReference type="ARBA" id="ARBA00022741"/>
    </source>
</evidence>
<keyword evidence="5" id="KW-0067">ATP-binding</keyword>
<dbReference type="InterPro" id="IPR011009">
    <property type="entry name" value="Kinase-like_dom_sf"/>
</dbReference>
<feature type="domain" description="Aminoglycoside phosphotransferase" evidence="6">
    <location>
        <begin position="44"/>
        <end position="256"/>
    </location>
</feature>
<name>A0A455VLU2_ENTAS</name>
<dbReference type="Gene3D" id="3.30.200.20">
    <property type="entry name" value="Phosphorylase Kinase, domain 1"/>
    <property type="match status" value="1"/>
</dbReference>
<dbReference type="Pfam" id="PF01636">
    <property type="entry name" value="APH"/>
    <property type="match status" value="1"/>
</dbReference>
<evidence type="ECO:0000256" key="5">
    <source>
        <dbReference type="ARBA" id="ARBA00022840"/>
    </source>
</evidence>
<sequence>MALMDTDMPFPHAGGIVEIDSDEVDYVLELMNGTGIELFSSQNVRRLQGGVSSDVWLMDCLQGNNLKRYVIKQPLATLRVQKNWSAPLKRAFYENLWLEMASRVSAESVPHVYYFDEKKPLLVTQYIDVTEAEVWQRQLFSGRFDLLFVQQLGEQIAIFHEMTAGSQNYAREFNSADILRATRIEPYIFALIDTFPDMSERLVEIGESVLANRISVIHGDLSPKNILNRDSKPVFLDAECACYADPAFDIAFCINHLLLKFYRLGDAHFILMSRLLATSYLQKVNWEDRTGLEKRIAALIPVLMLARVDGKSTLHYLNECHKNTIRKKALNLLTKNLFSLDFIFNEVAFTH</sequence>
<comment type="similarity">
    <text evidence="1">Belongs to the methylthioribose kinase family.</text>
</comment>
<evidence type="ECO:0000256" key="2">
    <source>
        <dbReference type="ARBA" id="ARBA00022679"/>
    </source>
</evidence>
<gene>
    <name evidence="7" type="ORF">MRY18106EAS_08340</name>
</gene>
<keyword evidence="3" id="KW-0547">Nucleotide-binding</keyword>
<dbReference type="PANTHER" id="PTHR34273">
    <property type="entry name" value="METHYLTHIORIBOSE KINASE"/>
    <property type="match status" value="1"/>
</dbReference>
<reference evidence="7" key="1">
    <citation type="submission" date="2019-03" db="EMBL/GenBank/DDBJ databases">
        <title>Complete genome sequences of Enterobacter asburiae str. MRY18-106 isolated from a patient in Japan.</title>
        <authorList>
            <person name="Sekizuka T."/>
            <person name="Matsui M."/>
            <person name="Takara T."/>
            <person name="Uechi A."/>
            <person name="Harakuni M."/>
            <person name="Kimura T."/>
            <person name="Suzuki S."/>
            <person name="Kuroda M."/>
        </authorList>
    </citation>
    <scope>NUCLEOTIDE SEQUENCE</scope>
    <source>
        <strain evidence="7">MRY18-106</strain>
    </source>
</reference>
<dbReference type="GO" id="GO:0005524">
    <property type="term" value="F:ATP binding"/>
    <property type="evidence" value="ECO:0007669"/>
    <property type="project" value="UniProtKB-KW"/>
</dbReference>
<organism evidence="7">
    <name type="scientific">Enterobacter asburiae</name>
    <dbReference type="NCBI Taxonomy" id="61645"/>
    <lineage>
        <taxon>Bacteria</taxon>
        <taxon>Pseudomonadati</taxon>
        <taxon>Pseudomonadota</taxon>
        <taxon>Gammaproteobacteria</taxon>
        <taxon>Enterobacterales</taxon>
        <taxon>Enterobacteriaceae</taxon>
        <taxon>Enterobacter</taxon>
        <taxon>Enterobacter cloacae complex</taxon>
    </lineage>
</organism>
<protein>
    <submittedName>
        <fullName evidence="7">Putative aminoglycoside phosphotransferase</fullName>
    </submittedName>
</protein>
<evidence type="ECO:0000313" key="7">
    <source>
        <dbReference type="EMBL" id="BBI94302.1"/>
    </source>
</evidence>
<evidence type="ECO:0000259" key="6">
    <source>
        <dbReference type="Pfam" id="PF01636"/>
    </source>
</evidence>
<dbReference type="PANTHER" id="PTHR34273:SF2">
    <property type="entry name" value="METHYLTHIORIBOSE KINASE"/>
    <property type="match status" value="1"/>
</dbReference>
<proteinExistence type="inferred from homology"/>
<dbReference type="Gene3D" id="3.90.1200.10">
    <property type="match status" value="1"/>
</dbReference>
<keyword evidence="4" id="KW-0418">Kinase</keyword>
<dbReference type="EMBL" id="AP019533">
    <property type="protein sequence ID" value="BBI94302.1"/>
    <property type="molecule type" value="Genomic_DNA"/>
</dbReference>
<dbReference type="InterPro" id="IPR002575">
    <property type="entry name" value="Aminoglycoside_PTrfase"/>
</dbReference>
<keyword evidence="2 7" id="KW-0808">Transferase</keyword>
<dbReference type="SUPFAM" id="SSF56112">
    <property type="entry name" value="Protein kinase-like (PK-like)"/>
    <property type="match status" value="1"/>
</dbReference>
<dbReference type="RefSeq" id="WP_198886332.1">
    <property type="nucleotide sequence ID" value="NZ_JAEKKB010000003.1"/>
</dbReference>
<evidence type="ECO:0000256" key="1">
    <source>
        <dbReference type="ARBA" id="ARBA00010165"/>
    </source>
</evidence>
<accession>A0A455VLU2</accession>
<evidence type="ECO:0000256" key="4">
    <source>
        <dbReference type="ARBA" id="ARBA00022777"/>
    </source>
</evidence>
<dbReference type="AlphaFoldDB" id="A0A455VLU2"/>